<evidence type="ECO:0000256" key="3">
    <source>
        <dbReference type="ARBA" id="ARBA00022884"/>
    </source>
</evidence>
<evidence type="ECO:0000256" key="4">
    <source>
        <dbReference type="ARBA" id="ARBA00023015"/>
    </source>
</evidence>
<comment type="function">
    <text evidence="6">Involved in transcription antitermination. Required for transcription of ribosomal RNA (rRNA) genes. Binds specifically to the boxA antiterminator sequence of the ribosomal RNA (rrn) operons.</text>
</comment>
<keyword evidence="3 6" id="KW-0694">RNA-binding</keyword>
<keyword evidence="10" id="KW-1185">Reference proteome</keyword>
<comment type="similarity">
    <text evidence="1 6">Belongs to the NusB family.</text>
</comment>
<dbReference type="EMBL" id="CACRUE010000012">
    <property type="protein sequence ID" value="VYT77827.1"/>
    <property type="molecule type" value="Genomic_DNA"/>
</dbReference>
<evidence type="ECO:0000313" key="10">
    <source>
        <dbReference type="Proteomes" id="UP001299409"/>
    </source>
</evidence>
<keyword evidence="4 6" id="KW-0805">Transcription regulation</keyword>
<evidence type="ECO:0000256" key="6">
    <source>
        <dbReference type="HAMAP-Rule" id="MF_00073"/>
    </source>
</evidence>
<evidence type="ECO:0000256" key="5">
    <source>
        <dbReference type="ARBA" id="ARBA00023163"/>
    </source>
</evidence>
<dbReference type="InterPro" id="IPR035926">
    <property type="entry name" value="NusB-like_sf"/>
</dbReference>
<evidence type="ECO:0000313" key="8">
    <source>
        <dbReference type="EMBL" id="MCB5444759.1"/>
    </source>
</evidence>
<dbReference type="SUPFAM" id="SSF48013">
    <property type="entry name" value="NusB-like"/>
    <property type="match status" value="1"/>
</dbReference>
<evidence type="ECO:0000256" key="2">
    <source>
        <dbReference type="ARBA" id="ARBA00022814"/>
    </source>
</evidence>
<dbReference type="InterPro" id="IPR006027">
    <property type="entry name" value="NusB_RsmB_TIM44"/>
</dbReference>
<accession>A0A6N2ZI97</accession>
<dbReference type="GeneID" id="89564728"/>
<keyword evidence="2 6" id="KW-0889">Transcription antitermination</keyword>
<dbReference type="NCBIfam" id="TIGR01951">
    <property type="entry name" value="nusB"/>
    <property type="match status" value="1"/>
</dbReference>
<dbReference type="GO" id="GO:0031564">
    <property type="term" value="P:transcription antitermination"/>
    <property type="evidence" value="ECO:0007669"/>
    <property type="project" value="UniProtKB-KW"/>
</dbReference>
<dbReference type="InterPro" id="IPR011605">
    <property type="entry name" value="NusB_fam"/>
</dbReference>
<dbReference type="RefSeq" id="WP_007287349.1">
    <property type="nucleotide sequence ID" value="NZ_BAABXU010000001.1"/>
</dbReference>
<reference evidence="9" key="1">
    <citation type="submission" date="2019-11" db="EMBL/GenBank/DDBJ databases">
        <authorList>
            <person name="Feng L."/>
        </authorList>
    </citation>
    <scope>NUCLEOTIDE SEQUENCE</scope>
    <source>
        <strain evidence="9">IbartlettiiLFYP30</strain>
    </source>
</reference>
<reference evidence="8 10" key="2">
    <citation type="submission" date="2021-10" db="EMBL/GenBank/DDBJ databases">
        <title>Collection of gut derived symbiotic bacterial strains cultured from healthy donors.</title>
        <authorList>
            <person name="Lin H."/>
            <person name="Littmann E."/>
            <person name="Claire K."/>
            <person name="Pamer E."/>
        </authorList>
    </citation>
    <scope>NUCLEOTIDE SEQUENCE [LARGE SCALE GENOMIC DNA]</scope>
    <source>
        <strain evidence="8 10">MSK.17.68</strain>
    </source>
</reference>
<protein>
    <recommendedName>
        <fullName evidence="6">Transcription antitermination protein NusB</fullName>
    </recommendedName>
    <alternativeName>
        <fullName evidence="6">Antitermination factor NusB</fullName>
    </alternativeName>
</protein>
<dbReference type="EMBL" id="JAJBMB010000001">
    <property type="protein sequence ID" value="MCB5444759.1"/>
    <property type="molecule type" value="Genomic_DNA"/>
</dbReference>
<dbReference type="Pfam" id="PF01029">
    <property type="entry name" value="NusB"/>
    <property type="match status" value="1"/>
</dbReference>
<evidence type="ECO:0000256" key="1">
    <source>
        <dbReference type="ARBA" id="ARBA00005952"/>
    </source>
</evidence>
<gene>
    <name evidence="6 8" type="primary">nusB</name>
    <name evidence="9" type="ORF">IBLFYP30_00058</name>
    <name evidence="8" type="ORF">LIP50_00930</name>
</gene>
<keyword evidence="5 6" id="KW-0804">Transcription</keyword>
<evidence type="ECO:0000313" key="9">
    <source>
        <dbReference type="EMBL" id="VYT77827.1"/>
    </source>
</evidence>
<dbReference type="PANTHER" id="PTHR11078:SF3">
    <property type="entry name" value="ANTITERMINATION NUSB DOMAIN-CONTAINING PROTEIN"/>
    <property type="match status" value="1"/>
</dbReference>
<dbReference type="PANTHER" id="PTHR11078">
    <property type="entry name" value="N UTILIZATION SUBSTANCE PROTEIN B-RELATED"/>
    <property type="match status" value="1"/>
</dbReference>
<organism evidence="9">
    <name type="scientific">Intestinibacter bartlettii</name>
    <dbReference type="NCBI Taxonomy" id="261299"/>
    <lineage>
        <taxon>Bacteria</taxon>
        <taxon>Bacillati</taxon>
        <taxon>Bacillota</taxon>
        <taxon>Clostridia</taxon>
        <taxon>Peptostreptococcales</taxon>
        <taxon>Peptostreptococcaceae</taxon>
        <taxon>Intestinibacter</taxon>
    </lineage>
</organism>
<dbReference type="GO" id="GO:0006353">
    <property type="term" value="P:DNA-templated transcription termination"/>
    <property type="evidence" value="ECO:0007669"/>
    <property type="project" value="UniProtKB-UniRule"/>
</dbReference>
<dbReference type="GO" id="GO:0003723">
    <property type="term" value="F:RNA binding"/>
    <property type="evidence" value="ECO:0007669"/>
    <property type="project" value="UniProtKB-UniRule"/>
</dbReference>
<feature type="domain" description="NusB/RsmB/TIM44" evidence="7">
    <location>
        <begin position="65"/>
        <end position="163"/>
    </location>
</feature>
<dbReference type="GO" id="GO:0005829">
    <property type="term" value="C:cytosol"/>
    <property type="evidence" value="ECO:0007669"/>
    <property type="project" value="TreeGrafter"/>
</dbReference>
<dbReference type="HAMAP" id="MF_00073">
    <property type="entry name" value="NusB"/>
    <property type="match status" value="1"/>
</dbReference>
<sequence>MKNIRAKRETSREYLMKLMYQTYISNGDITDLENELEGFLENNQEYIISRYKELVLTYSDRDVNLDDVTVNKCVDKAYLTKVCDILRLRIDDINELIENNTKNWSINRFSKIDLAILQIAIAEMLSDLNIPEKVSINQAIDLAKIYCEEKTPKFINGILGSVVDEINKR</sequence>
<dbReference type="AlphaFoldDB" id="A0A6N2ZI97"/>
<name>A0A6N2ZI97_9FIRM</name>
<evidence type="ECO:0000259" key="7">
    <source>
        <dbReference type="Pfam" id="PF01029"/>
    </source>
</evidence>
<dbReference type="Proteomes" id="UP001299409">
    <property type="component" value="Unassembled WGS sequence"/>
</dbReference>
<proteinExistence type="inferred from homology"/>
<dbReference type="Gene3D" id="1.10.940.10">
    <property type="entry name" value="NusB-like"/>
    <property type="match status" value="1"/>
</dbReference>